<dbReference type="SUPFAM" id="SSF48498">
    <property type="entry name" value="Tetracyclin repressor-like, C-terminal domain"/>
    <property type="match status" value="1"/>
</dbReference>
<dbReference type="Gene3D" id="1.10.357.10">
    <property type="entry name" value="Tetracycline Repressor, domain 2"/>
    <property type="match status" value="1"/>
</dbReference>
<dbReference type="SUPFAM" id="SSF46689">
    <property type="entry name" value="Homeodomain-like"/>
    <property type="match status" value="1"/>
</dbReference>
<evidence type="ECO:0000256" key="4">
    <source>
        <dbReference type="PROSITE-ProRule" id="PRU00335"/>
    </source>
</evidence>
<dbReference type="PRINTS" id="PR00455">
    <property type="entry name" value="HTHTETR"/>
</dbReference>
<dbReference type="InterPro" id="IPR001647">
    <property type="entry name" value="HTH_TetR"/>
</dbReference>
<dbReference type="PANTHER" id="PTHR47506">
    <property type="entry name" value="TRANSCRIPTIONAL REGULATORY PROTEIN"/>
    <property type="match status" value="1"/>
</dbReference>
<evidence type="ECO:0000256" key="3">
    <source>
        <dbReference type="ARBA" id="ARBA00023163"/>
    </source>
</evidence>
<accession>A0ABZ2KP40</accession>
<dbReference type="InterPro" id="IPR036271">
    <property type="entry name" value="Tet_transcr_reg_TetR-rel_C_sf"/>
</dbReference>
<dbReference type="PROSITE" id="PS50977">
    <property type="entry name" value="HTH_TETR_2"/>
    <property type="match status" value="1"/>
</dbReference>
<keyword evidence="3" id="KW-0804">Transcription</keyword>
<dbReference type="PANTHER" id="PTHR47506:SF7">
    <property type="entry name" value="TRANSCRIPTIONAL REGULATORY PROTEIN"/>
    <property type="match status" value="1"/>
</dbReference>
<name>A0ABZ2KP40_9BACT</name>
<dbReference type="Proteomes" id="UP001374803">
    <property type="component" value="Chromosome"/>
</dbReference>
<evidence type="ECO:0000256" key="1">
    <source>
        <dbReference type="ARBA" id="ARBA00023015"/>
    </source>
</evidence>
<keyword evidence="7" id="KW-1185">Reference proteome</keyword>
<evidence type="ECO:0000259" key="5">
    <source>
        <dbReference type="PROSITE" id="PS50977"/>
    </source>
</evidence>
<protein>
    <submittedName>
        <fullName evidence="6">TetR/AcrR family transcriptional regulator</fullName>
    </submittedName>
</protein>
<feature type="domain" description="HTH tetR-type" evidence="5">
    <location>
        <begin position="23"/>
        <end position="83"/>
    </location>
</feature>
<dbReference type="InterPro" id="IPR009057">
    <property type="entry name" value="Homeodomain-like_sf"/>
</dbReference>
<dbReference type="EMBL" id="CP089983">
    <property type="protein sequence ID" value="WXB00444.1"/>
    <property type="molecule type" value="Genomic_DNA"/>
</dbReference>
<sequence>MTSPDPVSMMIDIQMGHSQAEKTENHNRIIRIAAARFREMGLEGLSVADLMKEAGLTHGGFYRHFPSREDLVVETIAYALADGETRGGLEELSGDNLTLTTLIDAYLAESHRDTPSRGCGVATLAGDVARSGARAKSVFTRQVKRNIQSVSAMLSAGDAASKRAGAIMIWSALVGSLTLARAVNDKKLSSEILETIRVELKALSGSSKKKK</sequence>
<evidence type="ECO:0000256" key="2">
    <source>
        <dbReference type="ARBA" id="ARBA00023125"/>
    </source>
</evidence>
<evidence type="ECO:0000313" key="6">
    <source>
        <dbReference type="EMBL" id="WXB00444.1"/>
    </source>
</evidence>
<keyword evidence="2 4" id="KW-0238">DNA-binding</keyword>
<reference evidence="6" key="1">
    <citation type="submission" date="2021-12" db="EMBL/GenBank/DDBJ databases">
        <title>Discovery of the Pendulisporaceae a myxobacterial family with distinct sporulation behavior and unique specialized metabolism.</title>
        <authorList>
            <person name="Garcia R."/>
            <person name="Popoff A."/>
            <person name="Bader C.D."/>
            <person name="Loehr J."/>
            <person name="Walesch S."/>
            <person name="Walt C."/>
            <person name="Boldt J."/>
            <person name="Bunk B."/>
            <person name="Haeckl F.J.F.P.J."/>
            <person name="Gunesch A.P."/>
            <person name="Birkelbach J."/>
            <person name="Nuebel U."/>
            <person name="Pietschmann T."/>
            <person name="Bach T."/>
            <person name="Mueller R."/>
        </authorList>
    </citation>
    <scope>NUCLEOTIDE SEQUENCE</scope>
    <source>
        <strain evidence="6">MSr11367</strain>
    </source>
</reference>
<proteinExistence type="predicted"/>
<dbReference type="Pfam" id="PF00440">
    <property type="entry name" value="TetR_N"/>
    <property type="match status" value="1"/>
</dbReference>
<dbReference type="Gene3D" id="1.10.10.60">
    <property type="entry name" value="Homeodomain-like"/>
    <property type="match status" value="1"/>
</dbReference>
<dbReference type="RefSeq" id="WP_394830044.1">
    <property type="nucleotide sequence ID" value="NZ_CP089929.1"/>
</dbReference>
<feature type="DNA-binding region" description="H-T-H motif" evidence="4">
    <location>
        <begin position="46"/>
        <end position="65"/>
    </location>
</feature>
<gene>
    <name evidence="6" type="ORF">LVJ94_26410</name>
</gene>
<evidence type="ECO:0000313" key="7">
    <source>
        <dbReference type="Proteomes" id="UP001374803"/>
    </source>
</evidence>
<organism evidence="6 7">
    <name type="scientific">Pendulispora rubella</name>
    <dbReference type="NCBI Taxonomy" id="2741070"/>
    <lineage>
        <taxon>Bacteria</taxon>
        <taxon>Pseudomonadati</taxon>
        <taxon>Myxococcota</taxon>
        <taxon>Myxococcia</taxon>
        <taxon>Myxococcales</taxon>
        <taxon>Sorangiineae</taxon>
        <taxon>Pendulisporaceae</taxon>
        <taxon>Pendulispora</taxon>
    </lineage>
</organism>
<keyword evidence="1" id="KW-0805">Transcription regulation</keyword>